<proteinExistence type="predicted"/>
<dbReference type="AlphaFoldDB" id="A0A8H4AKD8"/>
<dbReference type="GO" id="GO:0016301">
    <property type="term" value="F:kinase activity"/>
    <property type="evidence" value="ECO:0007669"/>
    <property type="project" value="UniProtKB-KW"/>
</dbReference>
<name>A0A8H4AKD8_GIGMA</name>
<reference evidence="1 2" key="1">
    <citation type="journal article" date="2019" name="Environ. Microbiol.">
        <title>At the nexus of three kingdoms: the genome of the mycorrhizal fungus Gigaspora margarita provides insights into plant, endobacterial and fungal interactions.</title>
        <authorList>
            <person name="Venice F."/>
            <person name="Ghignone S."/>
            <person name="Salvioli di Fossalunga A."/>
            <person name="Amselem J."/>
            <person name="Novero M."/>
            <person name="Xianan X."/>
            <person name="Sedzielewska Toro K."/>
            <person name="Morin E."/>
            <person name="Lipzen A."/>
            <person name="Grigoriev I.V."/>
            <person name="Henrissat B."/>
            <person name="Martin F.M."/>
            <person name="Bonfante P."/>
        </authorList>
    </citation>
    <scope>NUCLEOTIDE SEQUENCE [LARGE SCALE GENOMIC DNA]</scope>
    <source>
        <strain evidence="1 2">BEG34</strain>
    </source>
</reference>
<comment type="caution">
    <text evidence="1">The sequence shown here is derived from an EMBL/GenBank/DDBJ whole genome shotgun (WGS) entry which is preliminary data.</text>
</comment>
<evidence type="ECO:0000313" key="1">
    <source>
        <dbReference type="EMBL" id="KAF0506089.1"/>
    </source>
</evidence>
<keyword evidence="1" id="KW-0808">Transferase</keyword>
<dbReference type="Proteomes" id="UP000439903">
    <property type="component" value="Unassembled WGS sequence"/>
</dbReference>
<gene>
    <name evidence="1" type="ORF">F8M41_019207</name>
</gene>
<keyword evidence="1" id="KW-0418">Kinase</keyword>
<keyword evidence="2" id="KW-1185">Reference proteome</keyword>
<dbReference type="EMBL" id="WTPW01000491">
    <property type="protein sequence ID" value="KAF0506089.1"/>
    <property type="molecule type" value="Genomic_DNA"/>
</dbReference>
<dbReference type="OrthoDB" id="79687at2759"/>
<protein>
    <submittedName>
        <fullName evidence="1">Kinase-like protein</fullName>
    </submittedName>
</protein>
<sequence length="105" mass="11827">MLVCRNKIAIDVSTRFTTRVTTKVSYVTRTSVLRQYDIGEQIASSRLRHLSLLEIVEVVEESITVIIFATEPILASLANLLGNTKNLSTVPDDIKNFDQDELKVF</sequence>
<accession>A0A8H4AKD8</accession>
<evidence type="ECO:0000313" key="2">
    <source>
        <dbReference type="Proteomes" id="UP000439903"/>
    </source>
</evidence>
<organism evidence="1 2">
    <name type="scientific">Gigaspora margarita</name>
    <dbReference type="NCBI Taxonomy" id="4874"/>
    <lineage>
        <taxon>Eukaryota</taxon>
        <taxon>Fungi</taxon>
        <taxon>Fungi incertae sedis</taxon>
        <taxon>Mucoromycota</taxon>
        <taxon>Glomeromycotina</taxon>
        <taxon>Glomeromycetes</taxon>
        <taxon>Diversisporales</taxon>
        <taxon>Gigasporaceae</taxon>
        <taxon>Gigaspora</taxon>
    </lineage>
</organism>